<proteinExistence type="predicted"/>
<dbReference type="SUPFAM" id="SSF56672">
    <property type="entry name" value="DNA/RNA polymerases"/>
    <property type="match status" value="1"/>
</dbReference>
<gene>
    <name evidence="1" type="ORF">T11_3441</name>
</gene>
<keyword evidence="1" id="KW-0808">Transferase</keyword>
<dbReference type="Gene3D" id="3.30.70.270">
    <property type="match status" value="1"/>
</dbReference>
<organism evidence="1 2">
    <name type="scientific">Trichinella zimbabwensis</name>
    <dbReference type="NCBI Taxonomy" id="268475"/>
    <lineage>
        <taxon>Eukaryota</taxon>
        <taxon>Metazoa</taxon>
        <taxon>Ecdysozoa</taxon>
        <taxon>Nematoda</taxon>
        <taxon>Enoplea</taxon>
        <taxon>Dorylaimia</taxon>
        <taxon>Trichinellida</taxon>
        <taxon>Trichinellidae</taxon>
        <taxon>Trichinella</taxon>
    </lineage>
</organism>
<comment type="caution">
    <text evidence="1">The sequence shown here is derived from an EMBL/GenBank/DDBJ whole genome shotgun (WGS) entry which is preliminary data.</text>
</comment>
<dbReference type="InterPro" id="IPR043502">
    <property type="entry name" value="DNA/RNA_pol_sf"/>
</dbReference>
<dbReference type="STRING" id="268475.A0A0V1HGS9"/>
<dbReference type="PANTHER" id="PTHR24559">
    <property type="entry name" value="TRANSPOSON TY3-I GAG-POL POLYPROTEIN"/>
    <property type="match status" value="1"/>
</dbReference>
<sequence length="91" mass="10699">MRSLPFAQREEVHMQVRRMLEQGLIEPVTDRHSFFDDYQKHNEIIRKDAQPMPRIIKTTDASAGSKWFTKLDLASGYWMVVVDERGHEKPA</sequence>
<evidence type="ECO:0000313" key="1">
    <source>
        <dbReference type="EMBL" id="KRZ09821.1"/>
    </source>
</evidence>
<dbReference type="AlphaFoldDB" id="A0A0V1HGS9"/>
<keyword evidence="1" id="KW-0548">Nucleotidyltransferase</keyword>
<evidence type="ECO:0000313" key="2">
    <source>
        <dbReference type="Proteomes" id="UP000055024"/>
    </source>
</evidence>
<keyword evidence="1" id="KW-0695">RNA-directed DNA polymerase</keyword>
<accession>A0A0V1HGS9</accession>
<dbReference type="OrthoDB" id="5846951at2759"/>
<dbReference type="InterPro" id="IPR053134">
    <property type="entry name" value="RNA-dir_DNA_polymerase"/>
</dbReference>
<reference evidence="1 2" key="1">
    <citation type="submission" date="2015-01" db="EMBL/GenBank/DDBJ databases">
        <title>Evolution of Trichinella species and genotypes.</title>
        <authorList>
            <person name="Korhonen P.K."/>
            <person name="Edoardo P."/>
            <person name="Giuseppe L.R."/>
            <person name="Gasser R.B."/>
        </authorList>
    </citation>
    <scope>NUCLEOTIDE SEQUENCE [LARGE SCALE GENOMIC DNA]</scope>
    <source>
        <strain evidence="1">ISS1029</strain>
    </source>
</reference>
<dbReference type="GO" id="GO:0003964">
    <property type="term" value="F:RNA-directed DNA polymerase activity"/>
    <property type="evidence" value="ECO:0007669"/>
    <property type="project" value="UniProtKB-KW"/>
</dbReference>
<dbReference type="PANTHER" id="PTHR24559:SF435">
    <property type="entry name" value="RIBONUCLEASE H"/>
    <property type="match status" value="1"/>
</dbReference>
<dbReference type="Gene3D" id="3.10.10.10">
    <property type="entry name" value="HIV Type 1 Reverse Transcriptase, subunit A, domain 1"/>
    <property type="match status" value="1"/>
</dbReference>
<keyword evidence="2" id="KW-1185">Reference proteome</keyword>
<dbReference type="InterPro" id="IPR043128">
    <property type="entry name" value="Rev_trsase/Diguanyl_cyclase"/>
</dbReference>
<dbReference type="Proteomes" id="UP000055024">
    <property type="component" value="Unassembled WGS sequence"/>
</dbReference>
<dbReference type="EMBL" id="JYDP01000067">
    <property type="protein sequence ID" value="KRZ09821.1"/>
    <property type="molecule type" value="Genomic_DNA"/>
</dbReference>
<name>A0A0V1HGS9_9BILA</name>
<protein>
    <submittedName>
        <fullName evidence="1">RNA-directed DNA polymerase-like protein</fullName>
    </submittedName>
</protein>